<protein>
    <submittedName>
        <fullName evidence="3">Uncharacterized protein</fullName>
    </submittedName>
</protein>
<dbReference type="EMBL" id="CAJGYM010000356">
    <property type="protein sequence ID" value="CAD6200346.1"/>
    <property type="molecule type" value="Genomic_DNA"/>
</dbReference>
<dbReference type="Proteomes" id="UP000835052">
    <property type="component" value="Unassembled WGS sequence"/>
</dbReference>
<keyword evidence="2" id="KW-0472">Membrane</keyword>
<gene>
    <name evidence="3" type="ORF">CAUJ_LOCUS16242</name>
</gene>
<name>A0A8S1HUH9_9PELO</name>
<accession>A0A8S1HUH9</accession>
<proteinExistence type="predicted"/>
<feature type="region of interest" description="Disordered" evidence="1">
    <location>
        <begin position="1"/>
        <end position="47"/>
    </location>
</feature>
<keyword evidence="2" id="KW-1133">Transmembrane helix</keyword>
<feature type="non-terminal residue" evidence="3">
    <location>
        <position position="1"/>
    </location>
</feature>
<evidence type="ECO:0000256" key="1">
    <source>
        <dbReference type="SAM" id="MobiDB-lite"/>
    </source>
</evidence>
<organism evidence="3 4">
    <name type="scientific">Caenorhabditis auriculariae</name>
    <dbReference type="NCBI Taxonomy" id="2777116"/>
    <lineage>
        <taxon>Eukaryota</taxon>
        <taxon>Metazoa</taxon>
        <taxon>Ecdysozoa</taxon>
        <taxon>Nematoda</taxon>
        <taxon>Chromadorea</taxon>
        <taxon>Rhabditida</taxon>
        <taxon>Rhabditina</taxon>
        <taxon>Rhabditomorpha</taxon>
        <taxon>Rhabditoidea</taxon>
        <taxon>Rhabditidae</taxon>
        <taxon>Peloderinae</taxon>
        <taxon>Caenorhabditis</taxon>
    </lineage>
</organism>
<comment type="caution">
    <text evidence="3">The sequence shown here is derived from an EMBL/GenBank/DDBJ whole genome shotgun (WGS) entry which is preliminary data.</text>
</comment>
<keyword evidence="2" id="KW-0812">Transmembrane</keyword>
<feature type="compositionally biased region" description="Basic and acidic residues" evidence="1">
    <location>
        <begin position="26"/>
        <end position="38"/>
    </location>
</feature>
<reference evidence="3" key="1">
    <citation type="submission" date="2020-10" db="EMBL/GenBank/DDBJ databases">
        <authorList>
            <person name="Kikuchi T."/>
        </authorList>
    </citation>
    <scope>NUCLEOTIDE SEQUENCE</scope>
    <source>
        <strain evidence="3">NKZ352</strain>
    </source>
</reference>
<sequence length="195" mass="21272">HSRCDEVRITPRAVRASSPTDSEASDLTRDANRLHNDASRPSAPRVGGASRHLLGVIAIAWSRWLRHPTRRPPITTTPAWIPPLNASLGVANHQSVLGKEHGSRHSSTSSTNFARWLSSTSKEKHGLLSLDEGAAEPVSGLNFNIGLLVVLGPMYAAFTAHFYVVSKHRYEEKRIGSIPSVVQRSSVRSQCGRSL</sequence>
<dbReference type="AlphaFoldDB" id="A0A8S1HUH9"/>
<evidence type="ECO:0000256" key="2">
    <source>
        <dbReference type="SAM" id="Phobius"/>
    </source>
</evidence>
<evidence type="ECO:0000313" key="4">
    <source>
        <dbReference type="Proteomes" id="UP000835052"/>
    </source>
</evidence>
<keyword evidence="4" id="KW-1185">Reference proteome</keyword>
<evidence type="ECO:0000313" key="3">
    <source>
        <dbReference type="EMBL" id="CAD6200346.1"/>
    </source>
</evidence>
<feature type="transmembrane region" description="Helical" evidence="2">
    <location>
        <begin position="145"/>
        <end position="165"/>
    </location>
</feature>